<dbReference type="AlphaFoldDB" id="A0A0L9TAV2"/>
<dbReference type="EMBL" id="KQ258389">
    <property type="protein sequence ID" value="KOM27667.1"/>
    <property type="molecule type" value="Genomic_DNA"/>
</dbReference>
<name>A0A0L9TAV2_PHAAN</name>
<dbReference type="PANTHER" id="PTHR33698:SF3">
    <property type="entry name" value="OS09G0266000 PROTEIN"/>
    <property type="match status" value="1"/>
</dbReference>
<reference evidence="4" key="1">
    <citation type="journal article" date="2015" name="Proc. Natl. Acad. Sci. U.S.A.">
        <title>Genome sequencing of adzuki bean (Vigna angularis) provides insight into high starch and low fat accumulation and domestication.</title>
        <authorList>
            <person name="Yang K."/>
            <person name="Tian Z."/>
            <person name="Chen C."/>
            <person name="Luo L."/>
            <person name="Zhao B."/>
            <person name="Wang Z."/>
            <person name="Yu L."/>
            <person name="Li Y."/>
            <person name="Sun Y."/>
            <person name="Li W."/>
            <person name="Chen Y."/>
            <person name="Li Y."/>
            <person name="Zhang Y."/>
            <person name="Ai D."/>
            <person name="Zhao J."/>
            <person name="Shang C."/>
            <person name="Ma Y."/>
            <person name="Wu B."/>
            <person name="Wang M."/>
            <person name="Gao L."/>
            <person name="Sun D."/>
            <person name="Zhang P."/>
            <person name="Guo F."/>
            <person name="Wang W."/>
            <person name="Li Y."/>
            <person name="Wang J."/>
            <person name="Varshney R.K."/>
            <person name="Wang J."/>
            <person name="Ling H.Q."/>
            <person name="Wan P."/>
        </authorList>
    </citation>
    <scope>NUCLEOTIDE SEQUENCE</scope>
    <source>
        <strain evidence="4">cv. Jingnong 6</strain>
    </source>
</reference>
<organism evidence="3 4">
    <name type="scientific">Phaseolus angularis</name>
    <name type="common">Azuki bean</name>
    <name type="synonym">Vigna angularis</name>
    <dbReference type="NCBI Taxonomy" id="3914"/>
    <lineage>
        <taxon>Eukaryota</taxon>
        <taxon>Viridiplantae</taxon>
        <taxon>Streptophyta</taxon>
        <taxon>Embryophyta</taxon>
        <taxon>Tracheophyta</taxon>
        <taxon>Spermatophyta</taxon>
        <taxon>Magnoliopsida</taxon>
        <taxon>eudicotyledons</taxon>
        <taxon>Gunneridae</taxon>
        <taxon>Pentapetalae</taxon>
        <taxon>rosids</taxon>
        <taxon>fabids</taxon>
        <taxon>Fabales</taxon>
        <taxon>Fabaceae</taxon>
        <taxon>Papilionoideae</taxon>
        <taxon>50 kb inversion clade</taxon>
        <taxon>NPAAA clade</taxon>
        <taxon>indigoferoid/millettioid clade</taxon>
        <taxon>Phaseoleae</taxon>
        <taxon>Vigna</taxon>
    </lineage>
</organism>
<accession>A0A0L9TAV2</accession>
<dbReference type="Pfam" id="PF02136">
    <property type="entry name" value="NTF2"/>
    <property type="match status" value="1"/>
</dbReference>
<feature type="domain" description="Nuclear transport factor 2" evidence="1">
    <location>
        <begin position="104"/>
        <end position="222"/>
    </location>
</feature>
<dbReference type="Gene3D" id="3.10.450.50">
    <property type="match status" value="1"/>
</dbReference>
<dbReference type="OMA" id="GADCATE"/>
<evidence type="ECO:0000313" key="2">
    <source>
        <dbReference type="EMBL" id="KAG2375566.1"/>
    </source>
</evidence>
<reference evidence="3" key="2">
    <citation type="submission" date="2015-02" db="EMBL/GenBank/DDBJ databases">
        <authorList>
            <person name="Chooi Y.-H."/>
        </authorList>
    </citation>
    <scope>NUCLEOTIDE SEQUENCE</scope>
    <source>
        <tissue evidence="3">Seedling</tissue>
    </source>
</reference>
<dbReference type="Proteomes" id="UP000053144">
    <property type="component" value="Unassembled WGS sequence"/>
</dbReference>
<evidence type="ECO:0000313" key="3">
    <source>
        <dbReference type="EMBL" id="KOM27667.1"/>
    </source>
</evidence>
<dbReference type="KEGG" id="var:108320847"/>
<gene>
    <name evidence="2" type="ORF">HKW66_Vig0162800</name>
    <name evidence="3" type="ORF">LR48_Vigan442s010300</name>
</gene>
<sequence>MCLYCRVKCLCKMFIITSNSTPTWLFSYSVPSLSPSSPYSSIKIVKSLTLLDIVDAPFAVREFGRKRRRRKWGAIDGSGEKQSVTVASPTTENFDDDDSTVDSASAVVRNFYEGINAHDVDSVQYLIADNCVYEDLVFPQPFVGRKEILEFFKKFTNSTSKDLQFVIDDLSTKDPSSVGVIWHLEWKGKPFPFSKGCSFYRLEVINGRRQITYGRDCVEPAIKPGDATLTAIRSVTWLLQQFPQLAKWF</sequence>
<proteinExistence type="predicted"/>
<dbReference type="InterPro" id="IPR032710">
    <property type="entry name" value="NTF2-like_dom_sf"/>
</dbReference>
<dbReference type="EMBL" id="JABFOF010000010">
    <property type="protein sequence ID" value="KAG2375566.1"/>
    <property type="molecule type" value="Genomic_DNA"/>
</dbReference>
<reference evidence="2 5" key="3">
    <citation type="submission" date="2020-05" db="EMBL/GenBank/DDBJ databases">
        <title>Vigna angularis (adzuki bean) Var. LongXiaoDou No. 4 denovo assembly.</title>
        <authorList>
            <person name="Xiang H."/>
        </authorList>
    </citation>
    <scope>NUCLEOTIDE SEQUENCE [LARGE SCALE GENOMIC DNA]</scope>
    <source>
        <tissue evidence="2">Leaf</tissue>
    </source>
</reference>
<dbReference type="OrthoDB" id="201750at2759"/>
<dbReference type="Proteomes" id="UP000743370">
    <property type="component" value="Unassembled WGS sequence"/>
</dbReference>
<dbReference type="InterPro" id="IPR002075">
    <property type="entry name" value="NTF2_dom"/>
</dbReference>
<dbReference type="SUPFAM" id="SSF54427">
    <property type="entry name" value="NTF2-like"/>
    <property type="match status" value="1"/>
</dbReference>
<dbReference type="Gramene" id="KOM27667">
    <property type="protein sequence ID" value="KOM27667"/>
    <property type="gene ID" value="LR48_Vigan442s010300"/>
</dbReference>
<dbReference type="PANTHER" id="PTHR33698">
    <property type="entry name" value="NUCLEAR TRANSPORT FACTOR 2 (NTF2)-LIKE PROTEIN"/>
    <property type="match status" value="1"/>
</dbReference>
<evidence type="ECO:0000313" key="4">
    <source>
        <dbReference type="Proteomes" id="UP000053144"/>
    </source>
</evidence>
<evidence type="ECO:0000313" key="5">
    <source>
        <dbReference type="Proteomes" id="UP000743370"/>
    </source>
</evidence>
<evidence type="ECO:0000259" key="1">
    <source>
        <dbReference type="Pfam" id="PF02136"/>
    </source>
</evidence>
<dbReference type="STRING" id="3914.A0A0L9TAV2"/>
<protein>
    <recommendedName>
        <fullName evidence="1">Nuclear transport factor 2 domain-containing protein</fullName>
    </recommendedName>
</protein>